<dbReference type="PANTHER" id="PTHR34473:SF2">
    <property type="entry name" value="UPF0699 TRANSMEMBRANE PROTEIN YDBT"/>
    <property type="match status" value="1"/>
</dbReference>
<gene>
    <name evidence="3" type="ORF">FYJ71_00235</name>
</gene>
<evidence type="ECO:0000256" key="1">
    <source>
        <dbReference type="SAM" id="Phobius"/>
    </source>
</evidence>
<comment type="caution">
    <text evidence="3">The sequence shown here is derived from an EMBL/GenBank/DDBJ whole genome shotgun (WGS) entry which is preliminary data.</text>
</comment>
<feature type="transmembrane region" description="Helical" evidence="1">
    <location>
        <begin position="48"/>
        <end position="68"/>
    </location>
</feature>
<accession>A0A6N7XDP7</accession>
<dbReference type="Proteomes" id="UP000440713">
    <property type="component" value="Unassembled WGS sequence"/>
</dbReference>
<evidence type="ECO:0000313" key="4">
    <source>
        <dbReference type="Proteomes" id="UP000440713"/>
    </source>
</evidence>
<keyword evidence="1" id="KW-0812">Transmembrane</keyword>
<dbReference type="Pfam" id="PF03703">
    <property type="entry name" value="bPH_2"/>
    <property type="match status" value="1"/>
</dbReference>
<protein>
    <submittedName>
        <fullName evidence="3">PH domain-containing protein</fullName>
    </submittedName>
</protein>
<dbReference type="PANTHER" id="PTHR34473">
    <property type="entry name" value="UPF0699 TRANSMEMBRANE PROTEIN YDBS"/>
    <property type="match status" value="1"/>
</dbReference>
<dbReference type="AlphaFoldDB" id="A0A6N7XDP7"/>
<keyword evidence="1" id="KW-1133">Transmembrane helix</keyword>
<name>A0A6N7XDP7_9FIRM</name>
<evidence type="ECO:0000259" key="2">
    <source>
        <dbReference type="Pfam" id="PF03703"/>
    </source>
</evidence>
<keyword evidence="1" id="KW-0472">Membrane</keyword>
<evidence type="ECO:0000313" key="3">
    <source>
        <dbReference type="EMBL" id="MST61409.1"/>
    </source>
</evidence>
<organism evidence="3 4">
    <name type="scientific">Peptostreptococcus porci</name>
    <dbReference type="NCBI Taxonomy" id="2652282"/>
    <lineage>
        <taxon>Bacteria</taxon>
        <taxon>Bacillati</taxon>
        <taxon>Bacillota</taxon>
        <taxon>Clostridia</taxon>
        <taxon>Peptostreptococcales</taxon>
        <taxon>Peptostreptococcaceae</taxon>
        <taxon>Peptostreptococcus</taxon>
    </lineage>
</organism>
<keyword evidence="4" id="KW-1185">Reference proteome</keyword>
<feature type="transmembrane region" description="Helical" evidence="1">
    <location>
        <begin position="12"/>
        <end position="36"/>
    </location>
</feature>
<dbReference type="EMBL" id="VUNE01000001">
    <property type="protein sequence ID" value="MST61409.1"/>
    <property type="molecule type" value="Genomic_DNA"/>
</dbReference>
<dbReference type="RefSeq" id="WP_154536852.1">
    <property type="nucleotide sequence ID" value="NZ_JAQYHJ010000030.1"/>
</dbReference>
<feature type="domain" description="YdbS-like PH" evidence="2">
    <location>
        <begin position="74"/>
        <end position="147"/>
    </location>
</feature>
<proteinExistence type="predicted"/>
<dbReference type="InterPro" id="IPR005182">
    <property type="entry name" value="YdbS-like_PH"/>
</dbReference>
<sequence>MYNDFKRLDPKARYSMIISSIIFLMIISAILFAIKFVLSHYNVPKPIVFWYDAIAIIAVLFQVLFVFLKPTIGYKRHRYRINDESIETVTGIFNISHEIVPIRRMQQINVEQGPINRIFNLATIEIVTAGSSQTIDFIPVHLADEISTKLKSEINDFATKQKKDGSANE</sequence>
<reference evidence="3 4" key="1">
    <citation type="submission" date="2019-08" db="EMBL/GenBank/DDBJ databases">
        <title>In-depth cultivation of the pig gut microbiome towards novel bacterial diversity and tailored functional studies.</title>
        <authorList>
            <person name="Wylensek D."/>
            <person name="Hitch T.C.A."/>
            <person name="Clavel T."/>
        </authorList>
    </citation>
    <scope>NUCLEOTIDE SEQUENCE [LARGE SCALE GENOMIC DNA]</scope>
    <source>
        <strain evidence="3 4">WCA-SAB-591-4A-A</strain>
    </source>
</reference>